<evidence type="ECO:0000256" key="2">
    <source>
        <dbReference type="ARBA" id="ARBA00023125"/>
    </source>
</evidence>
<keyword evidence="2" id="KW-0238">DNA-binding</keyword>
<dbReference type="PANTHER" id="PTHR44688">
    <property type="entry name" value="DNA-BINDING TRANSCRIPTIONAL ACTIVATOR DEVR_DOSR"/>
    <property type="match status" value="1"/>
</dbReference>
<evidence type="ECO:0000313" key="6">
    <source>
        <dbReference type="Proteomes" id="UP000027100"/>
    </source>
</evidence>
<dbReference type="Gene3D" id="3.30.450.80">
    <property type="entry name" value="Transcription factor LuxR-like, autoinducer-binding domain"/>
    <property type="match status" value="1"/>
</dbReference>
<keyword evidence="1" id="KW-0805">Transcription regulation</keyword>
<accession>A0A062VHA8</accession>
<evidence type="ECO:0000259" key="4">
    <source>
        <dbReference type="PROSITE" id="PS50043"/>
    </source>
</evidence>
<dbReference type="EMBL" id="ARYM01000003">
    <property type="protein sequence ID" value="KCZ99856.1"/>
    <property type="molecule type" value="Genomic_DNA"/>
</dbReference>
<evidence type="ECO:0000256" key="3">
    <source>
        <dbReference type="ARBA" id="ARBA00023163"/>
    </source>
</evidence>
<dbReference type="InterPro" id="IPR000792">
    <property type="entry name" value="Tscrpt_reg_LuxR_C"/>
</dbReference>
<dbReference type="PROSITE" id="PS50043">
    <property type="entry name" value="HTH_LUXR_2"/>
    <property type="match status" value="1"/>
</dbReference>
<protein>
    <submittedName>
        <fullName evidence="5">LuxR family transcriptional regulator</fullName>
    </submittedName>
</protein>
<keyword evidence="6" id="KW-1185">Reference proteome</keyword>
<proteinExistence type="predicted"/>
<dbReference type="InterPro" id="IPR036388">
    <property type="entry name" value="WH-like_DNA-bd_sf"/>
</dbReference>
<dbReference type="Proteomes" id="UP000027100">
    <property type="component" value="Unassembled WGS sequence"/>
</dbReference>
<organism evidence="5 6">
    <name type="scientific">Hyphomonas polymorpha PS728</name>
    <dbReference type="NCBI Taxonomy" id="1280954"/>
    <lineage>
        <taxon>Bacteria</taxon>
        <taxon>Pseudomonadati</taxon>
        <taxon>Pseudomonadota</taxon>
        <taxon>Alphaproteobacteria</taxon>
        <taxon>Hyphomonadales</taxon>
        <taxon>Hyphomonadaceae</taxon>
        <taxon>Hyphomonas</taxon>
    </lineage>
</organism>
<feature type="domain" description="HTH luxR-type" evidence="4">
    <location>
        <begin position="181"/>
        <end position="246"/>
    </location>
</feature>
<gene>
    <name evidence="5" type="ORF">HPO_03154</name>
</gene>
<evidence type="ECO:0000313" key="5">
    <source>
        <dbReference type="EMBL" id="KCZ99856.1"/>
    </source>
</evidence>
<dbReference type="RefSeq" id="WP_035594388.1">
    <property type="nucleotide sequence ID" value="NZ_ARYM01000003.1"/>
</dbReference>
<name>A0A062VHA8_9PROT</name>
<dbReference type="SMART" id="SM00421">
    <property type="entry name" value="HTH_LUXR"/>
    <property type="match status" value="1"/>
</dbReference>
<dbReference type="OrthoDB" id="3679796at2"/>
<dbReference type="GO" id="GO:0006355">
    <property type="term" value="P:regulation of DNA-templated transcription"/>
    <property type="evidence" value="ECO:0007669"/>
    <property type="project" value="InterPro"/>
</dbReference>
<dbReference type="SUPFAM" id="SSF46894">
    <property type="entry name" value="C-terminal effector domain of the bipartite response regulators"/>
    <property type="match status" value="1"/>
</dbReference>
<dbReference type="Pfam" id="PF00196">
    <property type="entry name" value="GerE"/>
    <property type="match status" value="1"/>
</dbReference>
<dbReference type="STRING" id="1280954.HPO_03154"/>
<dbReference type="InterPro" id="IPR036693">
    <property type="entry name" value="TF_LuxR_autoind-bd_dom_sf"/>
</dbReference>
<sequence length="254" mass="27501">MDSDGREPAFGEVMRLAREIDQAGRDIGLPYIAVSADLSDPSPVVGDDGRPLAETVFRWVDPNLAYWKDRAFALRAGIIRVVRVCGEPFYYHQGKMHSWRQVRALEGVNQRIDPEAYGSYGVQGAIIAPIHSPMGVIGAVVWATDDASADIPSIFKAHGPRLYLLALRFLSAYRDAALPAAATELVEFTRREAQCLKWAAAGKTDAEIATIMGVSAPTVRFHMTNASRKLGVSGRSQTIRLATTLGYIGQGGGG</sequence>
<comment type="caution">
    <text evidence="5">The sequence shown here is derived from an EMBL/GenBank/DDBJ whole genome shotgun (WGS) entry which is preliminary data.</text>
</comment>
<keyword evidence="3" id="KW-0804">Transcription</keyword>
<dbReference type="PANTHER" id="PTHR44688:SF16">
    <property type="entry name" value="DNA-BINDING TRANSCRIPTIONAL ACTIVATOR DEVR_DOSR"/>
    <property type="match status" value="1"/>
</dbReference>
<dbReference type="InterPro" id="IPR016032">
    <property type="entry name" value="Sig_transdc_resp-reg_C-effctor"/>
</dbReference>
<dbReference type="CDD" id="cd06170">
    <property type="entry name" value="LuxR_C_like"/>
    <property type="match status" value="1"/>
</dbReference>
<dbReference type="eggNOG" id="COG2771">
    <property type="taxonomic scope" value="Bacteria"/>
</dbReference>
<dbReference type="Gene3D" id="1.10.10.10">
    <property type="entry name" value="Winged helix-like DNA-binding domain superfamily/Winged helix DNA-binding domain"/>
    <property type="match status" value="1"/>
</dbReference>
<dbReference type="GO" id="GO:0003677">
    <property type="term" value="F:DNA binding"/>
    <property type="evidence" value="ECO:0007669"/>
    <property type="project" value="UniProtKB-KW"/>
</dbReference>
<evidence type="ECO:0000256" key="1">
    <source>
        <dbReference type="ARBA" id="ARBA00023015"/>
    </source>
</evidence>
<dbReference type="PRINTS" id="PR00038">
    <property type="entry name" value="HTHLUXR"/>
</dbReference>
<dbReference type="PATRIC" id="fig|1280954.3.peg.644"/>
<dbReference type="AlphaFoldDB" id="A0A062VHA8"/>
<reference evidence="5 6" key="1">
    <citation type="journal article" date="2014" name="Antonie Van Leeuwenhoek">
        <title>Hyphomonas beringensis sp. nov. and Hyphomonas chukchiensis sp. nov., isolated from surface seawater of the Bering Sea and Chukchi Sea.</title>
        <authorList>
            <person name="Li C."/>
            <person name="Lai Q."/>
            <person name="Li G."/>
            <person name="Dong C."/>
            <person name="Wang J."/>
            <person name="Liao Y."/>
            <person name="Shao Z."/>
        </authorList>
    </citation>
    <scope>NUCLEOTIDE SEQUENCE [LARGE SCALE GENOMIC DNA]</scope>
    <source>
        <strain evidence="5 6">PS728</strain>
    </source>
</reference>